<gene>
    <name evidence="3" type="ORF">WB794_06955</name>
</gene>
<keyword evidence="1" id="KW-0732">Signal</keyword>
<organism evidence="3 4">
    <name type="scientific">Denitratimonas tolerans</name>
    <dbReference type="NCBI Taxonomy" id="1338420"/>
    <lineage>
        <taxon>Bacteria</taxon>
        <taxon>Pseudomonadati</taxon>
        <taxon>Pseudomonadota</taxon>
        <taxon>Gammaproteobacteria</taxon>
        <taxon>Lysobacterales</taxon>
        <taxon>Lysobacteraceae</taxon>
        <taxon>Denitratimonas</taxon>
    </lineage>
</organism>
<feature type="chain" id="PRO_5043903330" evidence="1">
    <location>
        <begin position="29"/>
        <end position="308"/>
    </location>
</feature>
<dbReference type="EMBL" id="JBBDHC010000007">
    <property type="protein sequence ID" value="MEJ1249410.1"/>
    <property type="molecule type" value="Genomic_DNA"/>
</dbReference>
<sequence>MNRIPISPRNRLSSLCLALLAAVVIAPATPAAGKTTAPLDIQVETLGQGRPVLTIPGLNSHASVWRETCEALKDVQCHLVQLPGFAGAKPAGHDEFLDEMARQVLAYVRENDLRQPVVIGHSLGGFLALKLALADADAVGPLVIVDSLPFFSAAMNPTATSESVRPMAEAVRQQMLSSDDATYRQQAAASVRNMARDLVRVEELVRWGENSDRATTAQAMVELMTADLRGELGAVRSPTLVLGAWAAYAAFGQTQEATRAIFEGQYAALPGVRIELSEAGYHFLMWDDPQWLQAQVGQFLTAHPAKDD</sequence>
<comment type="caution">
    <text evidence="3">The sequence shown here is derived from an EMBL/GenBank/DDBJ whole genome shotgun (WGS) entry which is preliminary data.</text>
</comment>
<keyword evidence="4" id="KW-1185">Reference proteome</keyword>
<dbReference type="AlphaFoldDB" id="A0AAW9R3U0"/>
<accession>A0AAW9R3U0</accession>
<protein>
    <submittedName>
        <fullName evidence="3">Alpha/beta hydrolase</fullName>
    </submittedName>
</protein>
<evidence type="ECO:0000313" key="3">
    <source>
        <dbReference type="EMBL" id="MEJ1249410.1"/>
    </source>
</evidence>
<reference evidence="3 4" key="1">
    <citation type="journal article" date="2016" name="Antonie Van Leeuwenhoek">
        <title>Denitratimonas tolerans gen. nov., sp. nov., a denitrifying bacterium isolated from a bioreactor for tannery wastewater treatment.</title>
        <authorList>
            <person name="Han S.I."/>
            <person name="Kim J.O."/>
            <person name="Lee Y.R."/>
            <person name="Ekpeghere K.I."/>
            <person name="Koh S.C."/>
            <person name="Whang K.S."/>
        </authorList>
    </citation>
    <scope>NUCLEOTIDE SEQUENCE [LARGE SCALE GENOMIC DNA]</scope>
    <source>
        <strain evidence="3 4">KACC 17565</strain>
    </source>
</reference>
<dbReference type="GO" id="GO:0016787">
    <property type="term" value="F:hydrolase activity"/>
    <property type="evidence" value="ECO:0007669"/>
    <property type="project" value="UniProtKB-KW"/>
</dbReference>
<name>A0AAW9R3U0_9GAMM</name>
<dbReference type="InterPro" id="IPR000073">
    <property type="entry name" value="AB_hydrolase_1"/>
</dbReference>
<evidence type="ECO:0000259" key="2">
    <source>
        <dbReference type="Pfam" id="PF12697"/>
    </source>
</evidence>
<dbReference type="RefSeq" id="WP_337335123.1">
    <property type="nucleotide sequence ID" value="NZ_JBBDHC010000007.1"/>
</dbReference>
<dbReference type="InterPro" id="IPR029058">
    <property type="entry name" value="AB_hydrolase_fold"/>
</dbReference>
<dbReference type="Pfam" id="PF12697">
    <property type="entry name" value="Abhydrolase_6"/>
    <property type="match status" value="1"/>
</dbReference>
<feature type="domain" description="AB hydrolase-1" evidence="2">
    <location>
        <begin position="52"/>
        <end position="291"/>
    </location>
</feature>
<dbReference type="Proteomes" id="UP001364472">
    <property type="component" value="Unassembled WGS sequence"/>
</dbReference>
<evidence type="ECO:0000313" key="4">
    <source>
        <dbReference type="Proteomes" id="UP001364472"/>
    </source>
</evidence>
<dbReference type="Gene3D" id="3.40.50.1820">
    <property type="entry name" value="alpha/beta hydrolase"/>
    <property type="match status" value="1"/>
</dbReference>
<dbReference type="PANTHER" id="PTHR43194:SF2">
    <property type="entry name" value="PEROXISOMAL MEMBRANE PROTEIN LPX1"/>
    <property type="match status" value="1"/>
</dbReference>
<dbReference type="InterPro" id="IPR050228">
    <property type="entry name" value="Carboxylesterase_BioH"/>
</dbReference>
<dbReference type="PANTHER" id="PTHR43194">
    <property type="entry name" value="HYDROLASE ALPHA/BETA FOLD FAMILY"/>
    <property type="match status" value="1"/>
</dbReference>
<feature type="signal peptide" evidence="1">
    <location>
        <begin position="1"/>
        <end position="28"/>
    </location>
</feature>
<dbReference type="SUPFAM" id="SSF53474">
    <property type="entry name" value="alpha/beta-Hydrolases"/>
    <property type="match status" value="1"/>
</dbReference>
<keyword evidence="3" id="KW-0378">Hydrolase</keyword>
<evidence type="ECO:0000256" key="1">
    <source>
        <dbReference type="SAM" id="SignalP"/>
    </source>
</evidence>
<proteinExistence type="predicted"/>